<keyword evidence="6 9" id="KW-1133">Transmembrane helix</keyword>
<comment type="similarity">
    <text evidence="8">Belongs to the binding-protein-dependent transport system permease family. LivHM subfamily.</text>
</comment>
<reference evidence="10 11" key="1">
    <citation type="journal article" date="2016" name="Nat. Commun.">
        <title>Thousands of microbial genomes shed light on interconnected biogeochemical processes in an aquifer system.</title>
        <authorList>
            <person name="Anantharaman K."/>
            <person name="Brown C.T."/>
            <person name="Hug L.A."/>
            <person name="Sharon I."/>
            <person name="Castelle C.J."/>
            <person name="Probst A.J."/>
            <person name="Thomas B.C."/>
            <person name="Singh A."/>
            <person name="Wilkins M.J."/>
            <person name="Karaoz U."/>
            <person name="Brodie E.L."/>
            <person name="Williams K.H."/>
            <person name="Hubbard S.S."/>
            <person name="Banfield J.F."/>
        </authorList>
    </citation>
    <scope>NUCLEOTIDE SEQUENCE [LARGE SCALE GENOMIC DNA]</scope>
</reference>
<keyword evidence="4 9" id="KW-0812">Transmembrane</keyword>
<dbReference type="GO" id="GO:0006865">
    <property type="term" value="P:amino acid transport"/>
    <property type="evidence" value="ECO:0007669"/>
    <property type="project" value="UniProtKB-KW"/>
</dbReference>
<feature type="transmembrane region" description="Helical" evidence="9">
    <location>
        <begin position="12"/>
        <end position="35"/>
    </location>
</feature>
<protein>
    <submittedName>
        <fullName evidence="10">Branched-chain amino acid ABC transporter permease</fullName>
    </submittedName>
</protein>
<dbReference type="EMBL" id="MFSP01000145">
    <property type="protein sequence ID" value="OGI63964.1"/>
    <property type="molecule type" value="Genomic_DNA"/>
</dbReference>
<organism evidence="10 11">
    <name type="scientific">Candidatus Muproteobacteria bacterium RBG_16_60_9</name>
    <dbReference type="NCBI Taxonomy" id="1817755"/>
    <lineage>
        <taxon>Bacteria</taxon>
        <taxon>Pseudomonadati</taxon>
        <taxon>Pseudomonadota</taxon>
        <taxon>Candidatus Muproteobacteria</taxon>
    </lineage>
</organism>
<keyword evidence="5" id="KW-0029">Amino-acid transport</keyword>
<keyword evidence="3" id="KW-1003">Cell membrane</keyword>
<dbReference type="CDD" id="cd06582">
    <property type="entry name" value="TM_PBP1_LivH_like"/>
    <property type="match status" value="1"/>
</dbReference>
<comment type="subcellular location">
    <subcellularLocation>
        <location evidence="1">Cell membrane</location>
        <topology evidence="1">Multi-pass membrane protein</topology>
    </subcellularLocation>
</comment>
<comment type="caution">
    <text evidence="10">The sequence shown here is derived from an EMBL/GenBank/DDBJ whole genome shotgun (WGS) entry which is preliminary data.</text>
</comment>
<evidence type="ECO:0000256" key="8">
    <source>
        <dbReference type="ARBA" id="ARBA00037998"/>
    </source>
</evidence>
<proteinExistence type="inferred from homology"/>
<keyword evidence="2" id="KW-0813">Transport</keyword>
<keyword evidence="7 9" id="KW-0472">Membrane</keyword>
<feature type="transmembrane region" description="Helical" evidence="9">
    <location>
        <begin position="116"/>
        <end position="140"/>
    </location>
</feature>
<evidence type="ECO:0000256" key="1">
    <source>
        <dbReference type="ARBA" id="ARBA00004651"/>
    </source>
</evidence>
<dbReference type="InterPro" id="IPR001851">
    <property type="entry name" value="ABC_transp_permease"/>
</dbReference>
<gene>
    <name evidence="10" type="ORF">A2W18_04675</name>
</gene>
<evidence type="ECO:0000256" key="9">
    <source>
        <dbReference type="SAM" id="Phobius"/>
    </source>
</evidence>
<dbReference type="GO" id="GO:0005886">
    <property type="term" value="C:plasma membrane"/>
    <property type="evidence" value="ECO:0007669"/>
    <property type="project" value="UniProtKB-SubCell"/>
</dbReference>
<evidence type="ECO:0000256" key="3">
    <source>
        <dbReference type="ARBA" id="ARBA00022475"/>
    </source>
</evidence>
<evidence type="ECO:0000313" key="11">
    <source>
        <dbReference type="Proteomes" id="UP000179076"/>
    </source>
</evidence>
<dbReference type="Proteomes" id="UP000179076">
    <property type="component" value="Unassembled WGS sequence"/>
</dbReference>
<evidence type="ECO:0000256" key="5">
    <source>
        <dbReference type="ARBA" id="ARBA00022970"/>
    </source>
</evidence>
<evidence type="ECO:0000256" key="6">
    <source>
        <dbReference type="ARBA" id="ARBA00022989"/>
    </source>
</evidence>
<evidence type="ECO:0000256" key="7">
    <source>
        <dbReference type="ARBA" id="ARBA00023136"/>
    </source>
</evidence>
<dbReference type="Pfam" id="PF02653">
    <property type="entry name" value="BPD_transp_2"/>
    <property type="match status" value="1"/>
</dbReference>
<feature type="transmembrane region" description="Helical" evidence="9">
    <location>
        <begin position="47"/>
        <end position="65"/>
    </location>
</feature>
<evidence type="ECO:0000256" key="2">
    <source>
        <dbReference type="ARBA" id="ARBA00022448"/>
    </source>
</evidence>
<feature type="transmembrane region" description="Helical" evidence="9">
    <location>
        <begin position="201"/>
        <end position="230"/>
    </location>
</feature>
<accession>A0A1F6V3E1</accession>
<sequence length="269" mass="28746">MIGVGLTIIFGVMRIINVAHGEMVMLGMFGAYWSYTLWGVDPFVSTALWVPLMFVVGMLIYRFLLKRIVTGDELNSLLYTAGLSLLIANLALLAWTGDYRTLNLPYAVPPMRPFGITLPVPLTIAFGMAALITLALYFFLSRTDTGRAVRATSQDREAAALMGINVERIAMITFGLGTALAAAAGVLLVPSLYLYPTVGEILIVKCFVIVVLGGLGSVPGAIAGGVLLGLVESLGAVYVSVAYKDTIGFVIFLLVLLFRPQGLFGVGRS</sequence>
<feature type="transmembrane region" description="Helical" evidence="9">
    <location>
        <begin position="169"/>
        <end position="195"/>
    </location>
</feature>
<dbReference type="GO" id="GO:0022857">
    <property type="term" value="F:transmembrane transporter activity"/>
    <property type="evidence" value="ECO:0007669"/>
    <property type="project" value="InterPro"/>
</dbReference>
<feature type="transmembrane region" description="Helical" evidence="9">
    <location>
        <begin position="77"/>
        <end position="96"/>
    </location>
</feature>
<dbReference type="PANTHER" id="PTHR11795">
    <property type="entry name" value="BRANCHED-CHAIN AMINO ACID TRANSPORT SYSTEM PERMEASE PROTEIN LIVH"/>
    <property type="match status" value="1"/>
</dbReference>
<evidence type="ECO:0000256" key="4">
    <source>
        <dbReference type="ARBA" id="ARBA00022692"/>
    </source>
</evidence>
<feature type="transmembrane region" description="Helical" evidence="9">
    <location>
        <begin position="237"/>
        <end position="258"/>
    </location>
</feature>
<name>A0A1F6V3E1_9PROT</name>
<dbReference type="AlphaFoldDB" id="A0A1F6V3E1"/>
<dbReference type="PANTHER" id="PTHR11795:SF445">
    <property type="entry name" value="AMINO ACID ABC TRANSPORTER PERMEASE PROTEIN"/>
    <property type="match status" value="1"/>
</dbReference>
<evidence type="ECO:0000313" key="10">
    <source>
        <dbReference type="EMBL" id="OGI63964.1"/>
    </source>
</evidence>
<dbReference type="InterPro" id="IPR052157">
    <property type="entry name" value="BCAA_transport_permease"/>
</dbReference>